<evidence type="ECO:0000256" key="1">
    <source>
        <dbReference type="SAM" id="MobiDB-lite"/>
    </source>
</evidence>
<dbReference type="AlphaFoldDB" id="V2YS45"/>
<feature type="compositionally biased region" description="Pro residues" evidence="1">
    <location>
        <begin position="254"/>
        <end position="269"/>
    </location>
</feature>
<comment type="caution">
    <text evidence="2">The sequence shown here is derived from an EMBL/GenBank/DDBJ whole genome shotgun (WGS) entry which is preliminary data.</text>
</comment>
<evidence type="ECO:0000313" key="2">
    <source>
        <dbReference type="EMBL" id="ESK94494.1"/>
    </source>
</evidence>
<feature type="compositionally biased region" description="Low complexity" evidence="1">
    <location>
        <begin position="221"/>
        <end position="246"/>
    </location>
</feature>
<gene>
    <name evidence="2" type="ORF">Moror_8152</name>
</gene>
<accession>V2YS45</accession>
<feature type="compositionally biased region" description="Polar residues" evidence="1">
    <location>
        <begin position="270"/>
        <end position="304"/>
    </location>
</feature>
<reference evidence="2 3" key="1">
    <citation type="journal article" date="2014" name="BMC Genomics">
        <title>Genome and secretome analysis of the hemibiotrophic fungal pathogen, Moniliophthora roreri, which causes frosty pod rot disease of cacao: mechanisms of the biotrophic and necrotrophic phases.</title>
        <authorList>
            <person name="Meinhardt L.W."/>
            <person name="Costa G.G.L."/>
            <person name="Thomazella D.P.T."/>
            <person name="Teixeira P.J.P.L."/>
            <person name="Carazzolle M.F."/>
            <person name="Schuster S.C."/>
            <person name="Carlson J.E."/>
            <person name="Guiltinan M.J."/>
            <person name="Mieczkowski P."/>
            <person name="Farmer A."/>
            <person name="Ramaraj T."/>
            <person name="Crozier J."/>
            <person name="Davis R.E."/>
            <person name="Shao J."/>
            <person name="Melnick R.L."/>
            <person name="Pereira G.A.G."/>
            <person name="Bailey B.A."/>
        </authorList>
    </citation>
    <scope>NUCLEOTIDE SEQUENCE [LARGE SCALE GENOMIC DNA]</scope>
    <source>
        <strain evidence="2 3">MCA 2997</strain>
    </source>
</reference>
<keyword evidence="3" id="KW-1185">Reference proteome</keyword>
<dbReference type="EMBL" id="AWSO01000135">
    <property type="protein sequence ID" value="ESK94494.1"/>
    <property type="molecule type" value="Genomic_DNA"/>
</dbReference>
<dbReference type="KEGG" id="mrr:Moror_8152"/>
<name>V2YS45_MONRO</name>
<organism evidence="2 3">
    <name type="scientific">Moniliophthora roreri (strain MCA 2997)</name>
    <name type="common">Cocoa frosty pod rot fungus</name>
    <name type="synonym">Crinipellis roreri</name>
    <dbReference type="NCBI Taxonomy" id="1381753"/>
    <lineage>
        <taxon>Eukaryota</taxon>
        <taxon>Fungi</taxon>
        <taxon>Dikarya</taxon>
        <taxon>Basidiomycota</taxon>
        <taxon>Agaricomycotina</taxon>
        <taxon>Agaricomycetes</taxon>
        <taxon>Agaricomycetidae</taxon>
        <taxon>Agaricales</taxon>
        <taxon>Marasmiineae</taxon>
        <taxon>Marasmiaceae</taxon>
        <taxon>Moniliophthora</taxon>
    </lineage>
</organism>
<evidence type="ECO:0000313" key="3">
    <source>
        <dbReference type="Proteomes" id="UP000017559"/>
    </source>
</evidence>
<sequence length="474" mass="50665">MSNASSSSNSSSYHARCLPDPPSGAASFSDDVTYSGPFNPSPFKLLFLVNTGGHDNSLRNVIVRQLHLQFTVDGLIHLRAQRASLNAIIEETNVYAANLAFNATAAGPTPLMLQGPMTVLSFNIDFERAEHQPTTSLPGTGPLSPDICDADPNDPVFLRAAETNHTRIQAAMELACDQHQFCPHHARTEPVLSGAASSAPLVPKLEPPSDPSPIKPEPPSDSDSPSGLTYPSDSSSADSSPIYAQSISVASASPTPPPEPRPRPAPTPPQYLSWQTGNSTPPSSASEMRSEPTQTFRSIHGRSQTPGVPGPPPDTTPLPSQIPQASVWDNETVSETAEEVEWRVTVDEVYEFLYALCASWHTTTPETVQATVARSADYLRLGIYLGIVVSDEGHIDFLERTIPGAHRLLTTISTGVIGTMTATEMGSSEVAIRSEVTDPDDLVLVFVGIPDHEAQEVTLPDGRIVHVVRMGSAT</sequence>
<proteinExistence type="predicted"/>
<dbReference type="Proteomes" id="UP000017559">
    <property type="component" value="Unassembled WGS sequence"/>
</dbReference>
<protein>
    <submittedName>
        <fullName evidence="2">Uncharacterized protein</fullName>
    </submittedName>
</protein>
<dbReference type="HOGENOM" id="CLU_014088_0_0_1"/>
<feature type="compositionally biased region" description="Pro residues" evidence="1">
    <location>
        <begin position="205"/>
        <end position="219"/>
    </location>
</feature>
<feature type="region of interest" description="Disordered" evidence="1">
    <location>
        <begin position="192"/>
        <end position="317"/>
    </location>
</feature>